<keyword evidence="4" id="KW-0560">Oxidoreductase</keyword>
<evidence type="ECO:0000256" key="1">
    <source>
        <dbReference type="ARBA" id="ARBA00001954"/>
    </source>
</evidence>
<dbReference type="SMART" id="SM00558">
    <property type="entry name" value="JmjC"/>
    <property type="match status" value="1"/>
</dbReference>
<name>L7VRD1_9BACT</name>
<evidence type="ECO:0000313" key="7">
    <source>
        <dbReference type="EMBL" id="AGC71537.1"/>
    </source>
</evidence>
<organism evidence="7">
    <name type="scientific">uncultured bacterium A1Q1_fos_550</name>
    <dbReference type="NCBI Taxonomy" id="1256583"/>
    <lineage>
        <taxon>Bacteria</taxon>
        <taxon>environmental samples</taxon>
    </lineage>
</organism>
<accession>L7VRD1</accession>
<keyword evidence="3" id="KW-0223">Dioxygenase</keyword>
<dbReference type="PANTHER" id="PTHR13096">
    <property type="entry name" value="MINA53 MYC INDUCED NUCLEAR ANTIGEN"/>
    <property type="match status" value="1"/>
</dbReference>
<protein>
    <submittedName>
        <fullName evidence="7">Putative cytoplasmic protein</fullName>
    </submittedName>
</protein>
<reference evidence="7" key="1">
    <citation type="submission" date="2012-09" db="EMBL/GenBank/DDBJ databases">
        <title>Metagenomic Characterization of a Microbial Community in Wastewater Detects High Levels of Antibiotic Resistance.</title>
        <authorList>
            <person name="Abrams M."/>
            <person name="Caldwell A."/>
            <person name="Vandaei E."/>
            <person name="Lee W."/>
            <person name="Perrott J."/>
            <person name="Khan S.Y."/>
            <person name="Ta J."/>
            <person name="Romero D."/>
            <person name="Nguyen V."/>
            <person name="Pourmand N."/>
            <person name="Ouverney C.C."/>
        </authorList>
    </citation>
    <scope>NUCLEOTIDE SEQUENCE</scope>
</reference>
<comment type="cofactor">
    <cofactor evidence="1">
        <name>Fe(2+)</name>
        <dbReference type="ChEBI" id="CHEBI:29033"/>
    </cofactor>
</comment>
<dbReference type="GO" id="GO:0046872">
    <property type="term" value="F:metal ion binding"/>
    <property type="evidence" value="ECO:0007669"/>
    <property type="project" value="UniProtKB-KW"/>
</dbReference>
<dbReference type="Pfam" id="PF20514">
    <property type="entry name" value="WHD_ROXA"/>
    <property type="match status" value="1"/>
</dbReference>
<evidence type="ECO:0000259" key="6">
    <source>
        <dbReference type="PROSITE" id="PS51184"/>
    </source>
</evidence>
<dbReference type="SUPFAM" id="SSF51197">
    <property type="entry name" value="Clavaminate synthase-like"/>
    <property type="match status" value="1"/>
</dbReference>
<dbReference type="AlphaFoldDB" id="L7VRD1"/>
<evidence type="ECO:0000256" key="4">
    <source>
        <dbReference type="ARBA" id="ARBA00023002"/>
    </source>
</evidence>
<evidence type="ECO:0000256" key="3">
    <source>
        <dbReference type="ARBA" id="ARBA00022964"/>
    </source>
</evidence>
<evidence type="ECO:0000256" key="5">
    <source>
        <dbReference type="ARBA" id="ARBA00023004"/>
    </source>
</evidence>
<dbReference type="EMBL" id="JX649875">
    <property type="protein sequence ID" value="AGC71537.1"/>
    <property type="molecule type" value="Genomic_DNA"/>
</dbReference>
<dbReference type="Pfam" id="PF08007">
    <property type="entry name" value="JmjC_2"/>
    <property type="match status" value="1"/>
</dbReference>
<dbReference type="InterPro" id="IPR046799">
    <property type="entry name" value="ROXA-like_wH"/>
</dbReference>
<sequence length="376" mass="42614">MDIQQPLQLLGGLSPQQFMKRHWQKKPLLVRQAIPGFKPLLERSALFELAAREEVESRLLRQGAKGWQLRRGPFERRALPPLKMPDWTLLVQGVDLHDEAVHRLMQQFRFVPDARLDDVMISYATNGGGVGPHFDSYDVFLLQAHGQRRWRIGRQKDLRLVEGLPLKILANFQPEQEYVLDPGDILYLPPRWAHDGVAEGECMTYSIGFRQPARGELARELLLRLAEDAEEAAGDAVYRDPGQPAVESPGGIPPGMLDFARDALQAVLDDPVELQCLLGEYLSDPKPNVWFESEAGARTRAVGGAVRLDRRTRMMFDEQHIYINGESYRASGRDALLMRELADRRRLAAGEVKRASAGARQLMSDWLEAGWLHDEQ</sequence>
<dbReference type="PROSITE" id="PS51184">
    <property type="entry name" value="JMJC"/>
    <property type="match status" value="1"/>
</dbReference>
<dbReference type="Gene3D" id="2.60.120.650">
    <property type="entry name" value="Cupin"/>
    <property type="match status" value="1"/>
</dbReference>
<keyword evidence="5" id="KW-0408">Iron</keyword>
<dbReference type="InterPro" id="IPR003347">
    <property type="entry name" value="JmjC_dom"/>
</dbReference>
<keyword evidence="2" id="KW-0479">Metal-binding</keyword>
<dbReference type="GO" id="GO:0016706">
    <property type="term" value="F:2-oxoglutarate-dependent dioxygenase activity"/>
    <property type="evidence" value="ECO:0007669"/>
    <property type="project" value="TreeGrafter"/>
</dbReference>
<dbReference type="InterPro" id="IPR039994">
    <property type="entry name" value="NO66-like"/>
</dbReference>
<dbReference type="Gene3D" id="3.40.366.30">
    <property type="entry name" value="50S ribosomal protein L16 arginine hydroxylase, Chain A, Domain 2"/>
    <property type="match status" value="1"/>
</dbReference>
<dbReference type="PANTHER" id="PTHR13096:SF8">
    <property type="entry name" value="RIBOSOMAL OXYGENASE 1"/>
    <property type="match status" value="1"/>
</dbReference>
<proteinExistence type="predicted"/>
<evidence type="ECO:0000256" key="2">
    <source>
        <dbReference type="ARBA" id="ARBA00022723"/>
    </source>
</evidence>
<feature type="domain" description="JmjC" evidence="6">
    <location>
        <begin position="100"/>
        <end position="226"/>
    </location>
</feature>